<evidence type="ECO:0000256" key="1">
    <source>
        <dbReference type="ARBA" id="ARBA00029457"/>
    </source>
</evidence>
<accession>A0A9N9TC07</accession>
<name>A0A9N9TC07_DIABA</name>
<comment type="similarity">
    <text evidence="1">Belongs to the C19orf12 family.</text>
</comment>
<dbReference type="OrthoDB" id="5976774at2759"/>
<dbReference type="AlphaFoldDB" id="A0A9N9TC07"/>
<organism evidence="2 3">
    <name type="scientific">Diabrotica balteata</name>
    <name type="common">Banded cucumber beetle</name>
    <dbReference type="NCBI Taxonomy" id="107213"/>
    <lineage>
        <taxon>Eukaryota</taxon>
        <taxon>Metazoa</taxon>
        <taxon>Ecdysozoa</taxon>
        <taxon>Arthropoda</taxon>
        <taxon>Hexapoda</taxon>
        <taxon>Insecta</taxon>
        <taxon>Pterygota</taxon>
        <taxon>Neoptera</taxon>
        <taxon>Endopterygota</taxon>
        <taxon>Coleoptera</taxon>
        <taxon>Polyphaga</taxon>
        <taxon>Cucujiformia</taxon>
        <taxon>Chrysomeloidea</taxon>
        <taxon>Chrysomelidae</taxon>
        <taxon>Galerucinae</taxon>
        <taxon>Diabroticina</taxon>
        <taxon>Diabroticites</taxon>
        <taxon>Diabrotica</taxon>
    </lineage>
</organism>
<dbReference type="Proteomes" id="UP001153709">
    <property type="component" value="Chromosome 7"/>
</dbReference>
<dbReference type="EMBL" id="OU898282">
    <property type="protein sequence ID" value="CAG9838450.1"/>
    <property type="molecule type" value="Genomic_DNA"/>
</dbReference>
<dbReference type="PANTHER" id="PTHR31493:SF1">
    <property type="entry name" value="PROTEIN C19ORF12"/>
    <property type="match status" value="1"/>
</dbReference>
<gene>
    <name evidence="2" type="ORF">DIABBA_LOCUS11341</name>
</gene>
<evidence type="ECO:0000313" key="3">
    <source>
        <dbReference type="Proteomes" id="UP001153709"/>
    </source>
</evidence>
<reference evidence="2" key="1">
    <citation type="submission" date="2022-01" db="EMBL/GenBank/DDBJ databases">
        <authorList>
            <person name="King R."/>
        </authorList>
    </citation>
    <scope>NUCLEOTIDE SEQUENCE</scope>
</reference>
<sequence length="144" mass="15177">MAMAGIFNDREIVEMCHILAEQEQLKVTVQESLKAGMLAGFAALAGGLLGGPIGIAIGGTLGSATAAVCAKGKFRSVADIIRNDLTPRQQAMLISHMSTVLSRIKPQDCVALLTLVLSTGSVKELVIKELGVFLLKELNLSMVQ</sequence>
<proteinExistence type="inferred from homology"/>
<keyword evidence="3" id="KW-1185">Reference proteome</keyword>
<protein>
    <submittedName>
        <fullName evidence="2">Uncharacterized protein</fullName>
    </submittedName>
</protein>
<dbReference type="InterPro" id="IPR033369">
    <property type="entry name" value="C19orf12"/>
</dbReference>
<evidence type="ECO:0000313" key="2">
    <source>
        <dbReference type="EMBL" id="CAG9838450.1"/>
    </source>
</evidence>
<dbReference type="Pfam" id="PF20721">
    <property type="entry name" value="C19orf12"/>
    <property type="match status" value="1"/>
</dbReference>
<dbReference type="PANTHER" id="PTHR31493">
    <property type="entry name" value="NAZO FAMILY MEMBER"/>
    <property type="match status" value="1"/>
</dbReference>